<evidence type="ECO:0000259" key="2">
    <source>
        <dbReference type="Pfam" id="PF13529"/>
    </source>
</evidence>
<dbReference type="SMART" id="SM00028">
    <property type="entry name" value="TPR"/>
    <property type="match status" value="1"/>
</dbReference>
<reference evidence="3 4" key="1">
    <citation type="journal article" date="2019" name="Appl. Environ. Microbiol.">
        <title>Environmental Evidence and Genomic Insight of Iron-oxidizing Bacteria Preference Towards More Corrosion Resistant Stainless Steel at Higher Salinities.</title>
        <authorList>
            <person name="Garrison C.E."/>
            <person name="Price K.A."/>
            <person name="Field E.K."/>
        </authorList>
    </citation>
    <scope>NUCLEOTIDE SEQUENCE [LARGE SCALE GENOMIC DNA]</scope>
    <source>
        <strain evidence="3 4">P3</strain>
    </source>
</reference>
<proteinExistence type="predicted"/>
<dbReference type="NCBIfam" id="NF033920">
    <property type="entry name" value="C39_PA2778_fam"/>
    <property type="match status" value="1"/>
</dbReference>
<sequence length="307" mass="33216">MLGLLISGCGAKQIADSPRTASASTISSTTIDVPFYSQQNYQCGPATMAMAMVHAGVEIAPDQLESALFTPGLKGSLQVEMLATPRRFGLLAYQLKPELDDLLQEVAAGHPVIVLQNLGLTIAPRWHYALITGLRPDQDTIILHSGEIANYSMPMSTFERTWQRGGSWAMVVLAAGDLPATADEKSYLTAVSGIEAHGFLRAALRSYQAAISRWPESLGAGMGSANCLYALGELEQAANTYLQLTKTHPDAACAFNNLAQTYLDQGRHSDALAMIRQAIAIDPHSPLYLLTLTEVEQAQTKKRYQHL</sequence>
<evidence type="ECO:0000313" key="4">
    <source>
        <dbReference type="Proteomes" id="UP000306585"/>
    </source>
</evidence>
<dbReference type="Gene3D" id="3.90.70.10">
    <property type="entry name" value="Cysteine proteinases"/>
    <property type="match status" value="1"/>
</dbReference>
<dbReference type="CDD" id="cd02549">
    <property type="entry name" value="Peptidase_C39A"/>
    <property type="match status" value="1"/>
</dbReference>
<dbReference type="Pfam" id="PF13529">
    <property type="entry name" value="Peptidase_C39_2"/>
    <property type="match status" value="1"/>
</dbReference>
<dbReference type="SUPFAM" id="SSF48452">
    <property type="entry name" value="TPR-like"/>
    <property type="match status" value="1"/>
</dbReference>
<keyword evidence="4" id="KW-1185">Reference proteome</keyword>
<name>A0A5R9GU22_9PROT</name>
<dbReference type="PROSITE" id="PS50005">
    <property type="entry name" value="TPR"/>
    <property type="match status" value="1"/>
</dbReference>
<dbReference type="AlphaFoldDB" id="A0A5R9GU22"/>
<dbReference type="InterPro" id="IPR039563">
    <property type="entry name" value="Peptidase_C39_single_dom"/>
</dbReference>
<dbReference type="Proteomes" id="UP000306585">
    <property type="component" value="Unassembled WGS sequence"/>
</dbReference>
<dbReference type="InterPro" id="IPR011990">
    <property type="entry name" value="TPR-like_helical_dom_sf"/>
</dbReference>
<protein>
    <submittedName>
        <fullName evidence="3">Tetratricopeptide repeat protein</fullName>
    </submittedName>
</protein>
<dbReference type="Pfam" id="PF13432">
    <property type="entry name" value="TPR_16"/>
    <property type="match status" value="1"/>
</dbReference>
<organism evidence="3 4">
    <name type="scientific">Mariprofundus erugo</name>
    <dbReference type="NCBI Taxonomy" id="2528639"/>
    <lineage>
        <taxon>Bacteria</taxon>
        <taxon>Pseudomonadati</taxon>
        <taxon>Pseudomonadota</taxon>
        <taxon>Candidatius Mariprofundia</taxon>
        <taxon>Mariprofundales</taxon>
        <taxon>Mariprofundaceae</taxon>
        <taxon>Mariprofundus</taxon>
    </lineage>
</organism>
<gene>
    <name evidence="3" type="ORF">FEF65_04370</name>
</gene>
<evidence type="ECO:0000313" key="3">
    <source>
        <dbReference type="EMBL" id="TLS68349.1"/>
    </source>
</evidence>
<comment type="caution">
    <text evidence="3">The sequence shown here is derived from an EMBL/GenBank/DDBJ whole genome shotgun (WGS) entry which is preliminary data.</text>
</comment>
<dbReference type="Gene3D" id="1.25.40.10">
    <property type="entry name" value="Tetratricopeptide repeat domain"/>
    <property type="match status" value="1"/>
</dbReference>
<feature type="repeat" description="TPR" evidence="1">
    <location>
        <begin position="252"/>
        <end position="285"/>
    </location>
</feature>
<dbReference type="OrthoDB" id="9814129at2"/>
<dbReference type="EMBL" id="VBRY01000003">
    <property type="protein sequence ID" value="TLS68349.1"/>
    <property type="molecule type" value="Genomic_DNA"/>
</dbReference>
<feature type="domain" description="Peptidase C39-like" evidence="2">
    <location>
        <begin position="31"/>
        <end position="143"/>
    </location>
</feature>
<keyword evidence="1" id="KW-0802">TPR repeat</keyword>
<evidence type="ECO:0000256" key="1">
    <source>
        <dbReference type="PROSITE-ProRule" id="PRU00339"/>
    </source>
</evidence>
<dbReference type="InterPro" id="IPR019734">
    <property type="entry name" value="TPR_rpt"/>
</dbReference>
<accession>A0A5R9GU22</accession>
<dbReference type="InterPro" id="IPR039564">
    <property type="entry name" value="Peptidase_C39-like"/>
</dbReference>